<comment type="caution">
    <text evidence="4">The sequence shown here is derived from an EMBL/GenBank/DDBJ whole genome shotgun (WGS) entry which is preliminary data.</text>
</comment>
<evidence type="ECO:0000256" key="1">
    <source>
        <dbReference type="SAM" id="MobiDB-lite"/>
    </source>
</evidence>
<keyword evidence="2" id="KW-0812">Transmembrane</keyword>
<name>A0A8J7GJT9_9BACL</name>
<feature type="region of interest" description="Disordered" evidence="1">
    <location>
        <begin position="49"/>
        <end position="102"/>
    </location>
</feature>
<feature type="compositionally biased region" description="Polar residues" evidence="1">
    <location>
        <begin position="82"/>
        <end position="96"/>
    </location>
</feature>
<keyword evidence="2" id="KW-1133">Transmembrane helix</keyword>
<dbReference type="AlphaFoldDB" id="A0A8J7GJT9"/>
<dbReference type="RefSeq" id="WP_194561596.1">
    <property type="nucleotide sequence ID" value="NZ_JADKPV010000001.1"/>
</dbReference>
<organism evidence="4 5">
    <name type="scientific">Savagea serpentis</name>
    <dbReference type="NCBI Taxonomy" id="2785297"/>
    <lineage>
        <taxon>Bacteria</taxon>
        <taxon>Bacillati</taxon>
        <taxon>Bacillota</taxon>
        <taxon>Bacilli</taxon>
        <taxon>Bacillales</taxon>
        <taxon>Caryophanaceae</taxon>
        <taxon>Savagea</taxon>
    </lineage>
</organism>
<feature type="compositionally biased region" description="Basic and acidic residues" evidence="1">
    <location>
        <begin position="64"/>
        <end position="81"/>
    </location>
</feature>
<dbReference type="EMBL" id="JADKPV010000001">
    <property type="protein sequence ID" value="MBF4500138.1"/>
    <property type="molecule type" value="Genomic_DNA"/>
</dbReference>
<dbReference type="Pfam" id="PF07423">
    <property type="entry name" value="DUF1510"/>
    <property type="match status" value="1"/>
</dbReference>
<keyword evidence="5" id="KW-1185">Reference proteome</keyword>
<feature type="transmembrane region" description="Helical" evidence="2">
    <location>
        <begin position="20"/>
        <end position="41"/>
    </location>
</feature>
<evidence type="ECO:0000259" key="3">
    <source>
        <dbReference type="Pfam" id="PF07423"/>
    </source>
</evidence>
<dbReference type="Proteomes" id="UP000622653">
    <property type="component" value="Unassembled WGS sequence"/>
</dbReference>
<evidence type="ECO:0000313" key="5">
    <source>
        <dbReference type="Proteomes" id="UP000622653"/>
    </source>
</evidence>
<evidence type="ECO:0000256" key="2">
    <source>
        <dbReference type="SAM" id="Phobius"/>
    </source>
</evidence>
<proteinExistence type="predicted"/>
<protein>
    <submittedName>
        <fullName evidence="4">YrrS family protein</fullName>
    </submittedName>
</protein>
<accession>A0A8J7GJT9</accession>
<dbReference type="InterPro" id="IPR009988">
    <property type="entry name" value="DUF1510"/>
</dbReference>
<keyword evidence="2" id="KW-0472">Membrane</keyword>
<feature type="domain" description="DUF1510" evidence="3">
    <location>
        <begin position="114"/>
        <end position="205"/>
    </location>
</feature>
<evidence type="ECO:0000313" key="4">
    <source>
        <dbReference type="EMBL" id="MBF4500138.1"/>
    </source>
</evidence>
<gene>
    <name evidence="4" type="ORF">IRY55_02085</name>
</gene>
<reference evidence="4" key="1">
    <citation type="submission" date="2020-11" db="EMBL/GenBank/DDBJ databases">
        <title>Multidrug resistant novel bacterium Savagea serpentis sp. nov., isolated from the scats of a vine snake (Ahaetulla nasuta).</title>
        <authorList>
            <person name="Venkata Ramana V."/>
            <person name="Vikas Patil S."/>
            <person name="Yogita Lugani V."/>
        </authorList>
    </citation>
    <scope>NUCLEOTIDE SEQUENCE</scope>
    <source>
        <strain evidence="4">SN6</strain>
    </source>
</reference>
<sequence length="212" mass="24367">MNEPNSRTSKQRKRKSERLLNRLIFSIVLLVVVTTVILINIDMPVKQVAAPPEQQGETNIPTSEKTHEPSDVKEEEIKEPSKSTSQPIEEQTTSPGIVSKPEQDEDSIVIETIVDTSWEPIGTKQTGYHESKYDGKSIDWNEKKEAIAYATLFDVEDLIFWKIKNGGDEQRSIGIVSTFDKKHKYRVYLQWEDGKGWKPTKLEVLRTLDFEY</sequence>